<organism evidence="1 2">
    <name type="scientific">Streptomyces chartreusis NRRL 3882</name>
    <dbReference type="NCBI Taxonomy" id="1079985"/>
    <lineage>
        <taxon>Bacteria</taxon>
        <taxon>Bacillati</taxon>
        <taxon>Actinomycetota</taxon>
        <taxon>Actinomycetes</taxon>
        <taxon>Kitasatosporales</taxon>
        <taxon>Streptomycetaceae</taxon>
        <taxon>Streptomyces</taxon>
    </lineage>
</organism>
<dbReference type="OrthoDB" id="3218567at2"/>
<evidence type="ECO:0000313" key="2">
    <source>
        <dbReference type="Proteomes" id="UP000235464"/>
    </source>
</evidence>
<dbReference type="AlphaFoldDB" id="A0A2N9BA86"/>
<proteinExistence type="predicted"/>
<protein>
    <submittedName>
        <fullName evidence="1">Uncharacterized protein</fullName>
    </submittedName>
</protein>
<dbReference type="InterPro" id="IPR011990">
    <property type="entry name" value="TPR-like_helical_dom_sf"/>
</dbReference>
<dbReference type="Proteomes" id="UP000235464">
    <property type="component" value="Chromosome I"/>
</dbReference>
<dbReference type="RefSeq" id="WP_010032127.1">
    <property type="nucleotide sequence ID" value="NZ_LT962942.1"/>
</dbReference>
<gene>
    <name evidence="1" type="ORF">SCNRRL3882_3724</name>
</gene>
<dbReference type="InterPro" id="IPR027417">
    <property type="entry name" value="P-loop_NTPase"/>
</dbReference>
<evidence type="ECO:0000313" key="1">
    <source>
        <dbReference type="EMBL" id="SOR80269.1"/>
    </source>
</evidence>
<accession>A0A2N9BA86</accession>
<dbReference type="EMBL" id="LT963352">
    <property type="protein sequence ID" value="SOR80269.1"/>
    <property type="molecule type" value="Genomic_DNA"/>
</dbReference>
<reference evidence="2" key="1">
    <citation type="submission" date="2017-11" db="EMBL/GenBank/DDBJ databases">
        <authorList>
            <person name="Wibberg D."/>
        </authorList>
    </citation>
    <scope>NUCLEOTIDE SEQUENCE [LARGE SCALE GENOMIC DNA]</scope>
</reference>
<dbReference type="Gene3D" id="1.25.40.10">
    <property type="entry name" value="Tetratricopeptide repeat domain"/>
    <property type="match status" value="2"/>
</dbReference>
<dbReference type="SUPFAM" id="SSF52540">
    <property type="entry name" value="P-loop containing nucleoside triphosphate hydrolases"/>
    <property type="match status" value="1"/>
</dbReference>
<keyword evidence="2" id="KW-1185">Reference proteome</keyword>
<sequence>MGGPSVTDSPIGGHNIQIGDVTGDVTILLDRRSFRLELLQPVESPVLDPMARHQPSYLLHPVNQVVPYRPPVEDLMALARWRDSREDRSVLLLHGPGGQGKTRTAQHFAACASADGWSVAQARDLSTAAPVLPPAQALPSDRLLIVVDYAERWRYESLLAMLESTREDHRARVLRVLLLARSAPHLWDQLMAELGPLRIAWAEPIALTGFGGTPREALFAEAATAFAHALGVPEVSPPAPDDLADPAYASPLTLHMAALAGVVAAVQDDARPTDISHYLLMHEQRRWNASVAAETVRSLVVLATLFGPVRTRESARALLLATGAADGPHEADKALKAHRAVYPSDRHLAPLRPDRFAEDFLGWHLGRDPDAVDDLAALLTGEGVLLQEGDIRQALIVLANAARHEPVRGLLDEVITQRPDLAETSPAIMLAVAEHLPPHTAMEIALRPAGAVELTYARLKLAERAAHAIPEGAPALADIGGLWLLGKSLMDYGDHAQAEVVLGKAVRRMRERHDDPAAGNPVDLADLLNLYAESLAFTGRKPDSVRVMAEAIELLREQPPGSSEDEASRRTSVLARSLSNQSNALAGVDDLLGALAAAKESVGLYEALAAHDAEEYAVALVRAEARVGGLLHDLGRPEEAVGIGRKAADALRWLSADDPEAHRIDYADTLFNLALSLKETGQTGQAALALSEAADLYRYLAQHIPLRFLDRLGECLHTLSGVLEDLGRAGEMVRVLRELVVVEQQLGQEAYPDDRRYALTMFSLGQQLAALEDYEHAVSPLTEAVVLFRNLAALYPEGAEYALPAALVMLSIAQNALGDPAAVVPAREAVVMLREQSDGSADAVGRLALALQQLASCLPRDAVECAAALVEFDEIYGADPPWDEDGLDTREA</sequence>
<name>A0A2N9BA86_STRCX</name>
<dbReference type="SUPFAM" id="SSF48452">
    <property type="entry name" value="TPR-like"/>
    <property type="match status" value="2"/>
</dbReference>